<comment type="cofactor">
    <cofactor evidence="9">
        <name>FMN</name>
        <dbReference type="ChEBI" id="CHEBI:58210"/>
    </cofactor>
    <text evidence="9">Binds 1 FMN per subunit.</text>
</comment>
<evidence type="ECO:0000256" key="7">
    <source>
        <dbReference type="ARBA" id="ARBA00022975"/>
    </source>
</evidence>
<feature type="binding site" evidence="9">
    <location>
        <position position="47"/>
    </location>
    <ligand>
        <name>substrate</name>
    </ligand>
</feature>
<keyword evidence="12" id="KW-1185">Reference proteome</keyword>
<feature type="domain" description="Dihydroorotate dehydrogenase catalytic" evidence="10">
    <location>
        <begin position="6"/>
        <end position="282"/>
    </location>
</feature>
<feature type="binding site" evidence="9">
    <location>
        <begin position="47"/>
        <end position="48"/>
    </location>
    <ligand>
        <name>FMN</name>
        <dbReference type="ChEBI" id="CHEBI:58210"/>
    </ligand>
</feature>
<evidence type="ECO:0000256" key="1">
    <source>
        <dbReference type="ARBA" id="ARBA00004496"/>
    </source>
</evidence>
<dbReference type="GO" id="GO:0005737">
    <property type="term" value="C:cytoplasm"/>
    <property type="evidence" value="ECO:0007669"/>
    <property type="project" value="UniProtKB-SubCell"/>
</dbReference>
<evidence type="ECO:0000256" key="6">
    <source>
        <dbReference type="ARBA" id="ARBA00022643"/>
    </source>
</evidence>
<evidence type="ECO:0000256" key="4">
    <source>
        <dbReference type="ARBA" id="ARBA00022490"/>
    </source>
</evidence>
<protein>
    <recommendedName>
        <fullName evidence="9">Dihydroorotate dehydrogenase</fullName>
        <shortName evidence="9">DHOD</shortName>
        <shortName evidence="9">DHODase</shortName>
        <shortName evidence="9">DHOdehase</shortName>
        <ecNumber evidence="9">1.3.-.-</ecNumber>
    </recommendedName>
</protein>
<organism evidence="11 12">
    <name type="scientific">Candidatus Cryosericum septentrionale</name>
    <dbReference type="NCBI Taxonomy" id="2290913"/>
    <lineage>
        <taxon>Bacteria</taxon>
        <taxon>Pseudomonadati</taxon>
        <taxon>Caldisericota/Cryosericota group</taxon>
        <taxon>Candidatus Cryosericota</taxon>
        <taxon>Candidatus Cryosericia</taxon>
        <taxon>Candidatus Cryosericales</taxon>
        <taxon>Candidatus Cryosericaceae</taxon>
        <taxon>Candidatus Cryosericum</taxon>
    </lineage>
</organism>
<feature type="active site" description="Nucleophile" evidence="9">
    <location>
        <position position="132"/>
    </location>
</feature>
<comment type="function">
    <text evidence="9">Catalyzes the conversion of dihydroorotate to orotate.</text>
</comment>
<accession>A0A398DWG9</accession>
<dbReference type="InterPro" id="IPR024920">
    <property type="entry name" value="Dihydroorotate_DH_1"/>
</dbReference>
<comment type="catalytic activity">
    <reaction evidence="9">
        <text>(S)-dihydroorotate + A = orotate + AH2</text>
        <dbReference type="Rhea" id="RHEA:18073"/>
        <dbReference type="ChEBI" id="CHEBI:13193"/>
        <dbReference type="ChEBI" id="CHEBI:17499"/>
        <dbReference type="ChEBI" id="CHEBI:30839"/>
        <dbReference type="ChEBI" id="CHEBI:30864"/>
    </reaction>
</comment>
<evidence type="ECO:0000313" key="12">
    <source>
        <dbReference type="Proteomes" id="UP000266113"/>
    </source>
</evidence>
<sequence length="290" mass="30184">MDMAGLTVAVAGLDVVSPVIIPAGPGGFGTELRERYDLTALGAFTAKTITPHARIGNPPPRLVDTGFGLINSIGLQNPGIVAFLDTVYPTLLPFPTHLFLSIAGETVNEFEDMARTLAGVEGFDLLELNLSCPNVEASCGVIGANPQAVHDVVVAVRRAFPDRPVAAKLPFEVPDVAGVVRACEQAGVDVLALFNCPHAARFDVATGKPFLARVTGGFSGPALKPLTLAKILAVRSLTHLPIIGMGGAWTADDVLEFRCAGADLVGMGLHTLQDPAEVCTIAHEFATGSS</sequence>
<feature type="binding site" evidence="9">
    <location>
        <position position="168"/>
    </location>
    <ligand>
        <name>FMN</name>
        <dbReference type="ChEBI" id="CHEBI:58210"/>
    </ligand>
</feature>
<dbReference type="InterPro" id="IPR050074">
    <property type="entry name" value="DHO_dehydrogenase"/>
</dbReference>
<dbReference type="EMBL" id="QXIY01000030">
    <property type="protein sequence ID" value="RIE16488.1"/>
    <property type="molecule type" value="Genomic_DNA"/>
</dbReference>
<feature type="binding site" evidence="9">
    <location>
        <begin position="246"/>
        <end position="247"/>
    </location>
    <ligand>
        <name>FMN</name>
        <dbReference type="ChEBI" id="CHEBI:58210"/>
    </ligand>
</feature>
<reference evidence="11 12" key="1">
    <citation type="submission" date="2018-09" db="EMBL/GenBank/DDBJ databases">
        <title>Discovery and Ecogenomic Context for Candidatus Cryosericales, a Global Caldiserica Order Active in Thawing Permafrost.</title>
        <authorList>
            <person name="Martinez M.A."/>
            <person name="Woodcroft B.J."/>
            <person name="Ignacio Espinoza J.C."/>
            <person name="Zayed A."/>
            <person name="Singleton C.M."/>
            <person name="Boyd J."/>
            <person name="Li Y.-F."/>
            <person name="Purvine S."/>
            <person name="Maughan H."/>
            <person name="Hodgkins S.B."/>
            <person name="Anderson D."/>
            <person name="Sederholm M."/>
            <person name="Temperton B."/>
            <person name="Saleska S.R."/>
            <person name="Tyson G.W."/>
            <person name="Rich V.I."/>
        </authorList>
    </citation>
    <scope>NUCLEOTIDE SEQUENCE [LARGE SCALE GENOMIC DNA]</scope>
    <source>
        <strain evidence="11 12">SMC1</strain>
    </source>
</reference>
<evidence type="ECO:0000256" key="3">
    <source>
        <dbReference type="ARBA" id="ARBA00008008"/>
    </source>
</evidence>
<dbReference type="InterPro" id="IPR001295">
    <property type="entry name" value="Dihydroorotate_DH_CS"/>
</dbReference>
<evidence type="ECO:0000313" key="11">
    <source>
        <dbReference type="EMBL" id="RIE16488.1"/>
    </source>
</evidence>
<evidence type="ECO:0000259" key="10">
    <source>
        <dbReference type="Pfam" id="PF01180"/>
    </source>
</evidence>
<dbReference type="AlphaFoldDB" id="A0A398DWG9"/>
<comment type="subcellular location">
    <subcellularLocation>
        <location evidence="1 9">Cytoplasm</location>
    </subcellularLocation>
</comment>
<feature type="binding site" evidence="9">
    <location>
        <position position="129"/>
    </location>
    <ligand>
        <name>substrate</name>
    </ligand>
</feature>
<keyword evidence="5 9" id="KW-0285">Flavoprotein</keyword>
<dbReference type="GO" id="GO:0044205">
    <property type="term" value="P:'de novo' UMP biosynthetic process"/>
    <property type="evidence" value="ECO:0007669"/>
    <property type="project" value="UniProtKB-UniRule"/>
</dbReference>
<dbReference type="InterPro" id="IPR013785">
    <property type="entry name" value="Aldolase_TIM"/>
</dbReference>
<dbReference type="PANTHER" id="PTHR48109:SF1">
    <property type="entry name" value="DIHYDROOROTATE DEHYDROGENASE (FUMARATE)"/>
    <property type="match status" value="1"/>
</dbReference>
<dbReference type="UniPathway" id="UPA00070"/>
<feature type="binding site" evidence="9">
    <location>
        <begin position="71"/>
        <end position="75"/>
    </location>
    <ligand>
        <name>substrate</name>
    </ligand>
</feature>
<dbReference type="SUPFAM" id="SSF51395">
    <property type="entry name" value="FMN-linked oxidoreductases"/>
    <property type="match status" value="1"/>
</dbReference>
<dbReference type="PIRSF" id="PIRSF000164">
    <property type="entry name" value="DHO_oxidase"/>
    <property type="match status" value="1"/>
</dbReference>
<keyword evidence="8 9" id="KW-0560">Oxidoreductase</keyword>
<dbReference type="InterPro" id="IPR012135">
    <property type="entry name" value="Dihydroorotate_DH_1_2"/>
</dbReference>
<comment type="caution">
    <text evidence="11">The sequence shown here is derived from an EMBL/GenBank/DDBJ whole genome shotgun (WGS) entry which is preliminary data.</text>
</comment>
<dbReference type="PROSITE" id="PS00911">
    <property type="entry name" value="DHODEHASE_1"/>
    <property type="match status" value="1"/>
</dbReference>
<evidence type="ECO:0000256" key="5">
    <source>
        <dbReference type="ARBA" id="ARBA00022630"/>
    </source>
</evidence>
<feature type="binding site" evidence="9">
    <location>
        <position position="129"/>
    </location>
    <ligand>
        <name>FMN</name>
        <dbReference type="ChEBI" id="CHEBI:58210"/>
    </ligand>
</feature>
<dbReference type="GO" id="GO:0006207">
    <property type="term" value="P:'de novo' pyrimidine nucleobase biosynthetic process"/>
    <property type="evidence" value="ECO:0007669"/>
    <property type="project" value="InterPro"/>
</dbReference>
<feature type="binding site" evidence="9">
    <location>
        <position position="220"/>
    </location>
    <ligand>
        <name>FMN</name>
        <dbReference type="ChEBI" id="CHEBI:58210"/>
    </ligand>
</feature>
<keyword evidence="7 9" id="KW-0665">Pyrimidine biosynthesis</keyword>
<dbReference type="PANTHER" id="PTHR48109">
    <property type="entry name" value="DIHYDROOROTATE DEHYDROGENASE (QUINONE), MITOCHONDRIAL-RELATED"/>
    <property type="match status" value="1"/>
</dbReference>
<dbReference type="EC" id="1.3.-.-" evidence="9"/>
<dbReference type="Pfam" id="PF01180">
    <property type="entry name" value="DHO_dh"/>
    <property type="match status" value="1"/>
</dbReference>
<proteinExistence type="inferred from homology"/>
<comment type="similarity">
    <text evidence="3 9">Belongs to the dihydroorotate dehydrogenase family. Type 1 subfamily.</text>
</comment>
<evidence type="ECO:0000256" key="8">
    <source>
        <dbReference type="ARBA" id="ARBA00023002"/>
    </source>
</evidence>
<evidence type="ECO:0000256" key="2">
    <source>
        <dbReference type="ARBA" id="ARBA00004725"/>
    </source>
</evidence>
<comment type="caution">
    <text evidence="9">Lacks conserved residue(s) required for the propagation of feature annotation.</text>
</comment>
<gene>
    <name evidence="9" type="primary">pyrD</name>
    <name evidence="11" type="ORF">SMC1_07035</name>
</gene>
<dbReference type="InterPro" id="IPR005720">
    <property type="entry name" value="Dihydroorotate_DH_cat"/>
</dbReference>
<dbReference type="Gene3D" id="3.20.20.70">
    <property type="entry name" value="Aldolase class I"/>
    <property type="match status" value="1"/>
</dbReference>
<keyword evidence="6 9" id="KW-0288">FMN</keyword>
<comment type="pathway">
    <text evidence="2 9">Pyrimidine metabolism; UMP biosynthesis via de novo pathway.</text>
</comment>
<evidence type="ECO:0000256" key="9">
    <source>
        <dbReference type="HAMAP-Rule" id="MF_00224"/>
    </source>
</evidence>
<dbReference type="GO" id="GO:0004152">
    <property type="term" value="F:dihydroorotate dehydrogenase activity"/>
    <property type="evidence" value="ECO:0007669"/>
    <property type="project" value="UniProtKB-UniRule"/>
</dbReference>
<dbReference type="HAMAP" id="MF_00224">
    <property type="entry name" value="DHO_dh_type1"/>
    <property type="match status" value="1"/>
</dbReference>
<keyword evidence="4 9" id="KW-0963">Cytoplasm</keyword>
<dbReference type="Proteomes" id="UP000266113">
    <property type="component" value="Unassembled WGS sequence"/>
</dbReference>
<name>A0A398DWG9_9BACT</name>